<reference evidence="3 4" key="1">
    <citation type="submission" date="2019-07" db="EMBL/GenBank/DDBJ databases">
        <title>Whole genome shotgun sequence of Novosphingobium sediminis NBRC 106119.</title>
        <authorList>
            <person name="Hosoyama A."/>
            <person name="Uohara A."/>
            <person name="Ohji S."/>
            <person name="Ichikawa N."/>
        </authorList>
    </citation>
    <scope>NUCLEOTIDE SEQUENCE [LARGE SCALE GENOMIC DNA]</scope>
    <source>
        <strain evidence="3 4">NBRC 106119</strain>
    </source>
</reference>
<dbReference type="PANTHER" id="PTHR35149:SF1">
    <property type="entry name" value="DUF5655 DOMAIN-CONTAINING PROTEIN"/>
    <property type="match status" value="1"/>
</dbReference>
<dbReference type="InterPro" id="IPR011089">
    <property type="entry name" value="GmrSD_C"/>
</dbReference>
<dbReference type="PANTHER" id="PTHR35149">
    <property type="entry name" value="SLL5132 PROTEIN"/>
    <property type="match status" value="1"/>
</dbReference>
<dbReference type="Proteomes" id="UP000321464">
    <property type="component" value="Unassembled WGS sequence"/>
</dbReference>
<dbReference type="EMBL" id="BJYR01000031">
    <property type="protein sequence ID" value="GEO02017.1"/>
    <property type="molecule type" value="Genomic_DNA"/>
</dbReference>
<dbReference type="RefSeq" id="WP_147161259.1">
    <property type="nucleotide sequence ID" value="NZ_BJYR01000031.1"/>
</dbReference>
<gene>
    <name evidence="3" type="ORF">NSE01_38490</name>
</gene>
<feature type="domain" description="GmrSD restriction endonucleases N-terminal" evidence="1">
    <location>
        <begin position="15"/>
        <end position="241"/>
    </location>
</feature>
<dbReference type="OrthoDB" id="9798761at2"/>
<evidence type="ECO:0000259" key="1">
    <source>
        <dbReference type="Pfam" id="PF03235"/>
    </source>
</evidence>
<protein>
    <recommendedName>
        <fullName evidence="5">DUF262 domain-containing protein</fullName>
    </recommendedName>
</protein>
<evidence type="ECO:0000259" key="2">
    <source>
        <dbReference type="Pfam" id="PF07510"/>
    </source>
</evidence>
<dbReference type="AlphaFoldDB" id="A0A512AR04"/>
<proteinExistence type="predicted"/>
<sequence>MTEQSIVSQDMTLKRLFQDFYRVPDYQREYVWGESDPKGDGGDQVNQFLADIHTEYEGATQHFAPEYFIGTIVVCAGQDQVFELIDGQQRTTTSYLTLCAIRDALHELGGNLPDDLSSQIAASSTDWQGVTTHRFRLEVQYDDAGGVLAEYAQGNAAQTVRDGSRSIRNLGGAYDTIREFLTTTFGTDRAALLRFYGYLTNKVKVIRIETPTITKALKIFETINDRGAGLDAMDLLKNLLFMNAKGHEFAELKSVWKSLTDEIYAVGEKPLRFLRYYLLATFDLDNRLREDAIYDWFQKNPGTTGHTTEPLAFAKRLQAAAKAYAHFAKGMNAAGSPEPGIENTRLLGGQSIKQHFMLLLAGRHLPAPLFSRLAAEIEKIMFVWLITGTPGKDYERKLVDAAHRLRTVSQDNFDGFVEDVFSKERAELARSFFRALKELRANDLRQFRLRYLIAKITQYVDLQAYGSSDSRDRLMDYTSGGNDIEHILADNADAEAQQEFGDRAQDQEVIQSLGNLLLIEKSINRSISNTRYSEKIKGYGQSKFLLTRCQADKQAQLVGVADQITKTVQALECWPNWTVTDVEARQLFLTKLACRVWDVPVVEEGVPA</sequence>
<evidence type="ECO:0008006" key="5">
    <source>
        <dbReference type="Google" id="ProtNLM"/>
    </source>
</evidence>
<accession>A0A512AR04</accession>
<organism evidence="3 4">
    <name type="scientific">Novosphingobium sediminis</name>
    <dbReference type="NCBI Taxonomy" id="707214"/>
    <lineage>
        <taxon>Bacteria</taxon>
        <taxon>Pseudomonadati</taxon>
        <taxon>Pseudomonadota</taxon>
        <taxon>Alphaproteobacteria</taxon>
        <taxon>Sphingomonadales</taxon>
        <taxon>Sphingomonadaceae</taxon>
        <taxon>Novosphingobium</taxon>
    </lineage>
</organism>
<keyword evidence="4" id="KW-1185">Reference proteome</keyword>
<dbReference type="Pfam" id="PF03235">
    <property type="entry name" value="GmrSD_N"/>
    <property type="match status" value="1"/>
</dbReference>
<evidence type="ECO:0000313" key="3">
    <source>
        <dbReference type="EMBL" id="GEO02017.1"/>
    </source>
</evidence>
<dbReference type="Pfam" id="PF07510">
    <property type="entry name" value="GmrSD_C"/>
    <property type="match status" value="1"/>
</dbReference>
<feature type="domain" description="GmrSD restriction endonucleases C-terminal" evidence="2">
    <location>
        <begin position="431"/>
        <end position="591"/>
    </location>
</feature>
<name>A0A512AR04_9SPHN</name>
<comment type="caution">
    <text evidence="3">The sequence shown here is derived from an EMBL/GenBank/DDBJ whole genome shotgun (WGS) entry which is preliminary data.</text>
</comment>
<evidence type="ECO:0000313" key="4">
    <source>
        <dbReference type="Proteomes" id="UP000321464"/>
    </source>
</evidence>
<dbReference type="InterPro" id="IPR004919">
    <property type="entry name" value="GmrSD_N"/>
</dbReference>